<dbReference type="Proteomes" id="UP000182334">
    <property type="component" value="Chromosome II"/>
</dbReference>
<dbReference type="InterPro" id="IPR025160">
    <property type="entry name" value="AATF"/>
</dbReference>
<evidence type="ECO:0000313" key="7">
    <source>
        <dbReference type="Proteomes" id="UP000182334"/>
    </source>
</evidence>
<evidence type="ECO:0000256" key="1">
    <source>
        <dbReference type="ARBA" id="ARBA00008966"/>
    </source>
</evidence>
<feature type="domain" description="Apoptosis-antagonizing transcription factor C-terminal" evidence="4">
    <location>
        <begin position="403"/>
        <end position="483"/>
    </location>
</feature>
<dbReference type="OrthoDB" id="5783963at2759"/>
<dbReference type="PANTHER" id="PTHR15565">
    <property type="entry name" value="AATF PROTEIN APOPTOSIS ANTAGONIZING TRANSCRIPTION FACTOR"/>
    <property type="match status" value="1"/>
</dbReference>
<dbReference type="GO" id="GO:0000462">
    <property type="term" value="P:maturation of SSU-rRNA from tricistronic rRNA transcript (SSU-rRNA, 5.8S rRNA, LSU-rRNA)"/>
    <property type="evidence" value="ECO:0007669"/>
    <property type="project" value="TreeGrafter"/>
</dbReference>
<evidence type="ECO:0000256" key="3">
    <source>
        <dbReference type="SAM" id="MobiDB-lite"/>
    </source>
</evidence>
<feature type="region of interest" description="Disordered" evidence="3">
    <location>
        <begin position="489"/>
        <end position="517"/>
    </location>
</feature>
<dbReference type="InterPro" id="IPR039223">
    <property type="entry name" value="AATF/Bfr2"/>
</dbReference>
<feature type="domain" description="AATF leucine zipper-containing" evidence="5">
    <location>
        <begin position="181"/>
        <end position="305"/>
    </location>
</feature>
<reference evidence="6 7" key="1">
    <citation type="submission" date="2016-10" db="EMBL/GenBank/DDBJ databases">
        <authorList>
            <person name="de Groot N.N."/>
        </authorList>
    </citation>
    <scope>NUCLEOTIDE SEQUENCE [LARGE SCALE GENOMIC DNA]</scope>
    <source>
        <strain evidence="6 7">CBS 141442</strain>
    </source>
</reference>
<dbReference type="Pfam" id="PF08164">
    <property type="entry name" value="TRAUB"/>
    <property type="match status" value="1"/>
</dbReference>
<comment type="similarity">
    <text evidence="1">Belongs to the AATF family.</text>
</comment>
<organism evidence="6 7">
    <name type="scientific">Sungouiella intermedia</name>
    <dbReference type="NCBI Taxonomy" id="45354"/>
    <lineage>
        <taxon>Eukaryota</taxon>
        <taxon>Fungi</taxon>
        <taxon>Dikarya</taxon>
        <taxon>Ascomycota</taxon>
        <taxon>Saccharomycotina</taxon>
        <taxon>Pichiomycetes</taxon>
        <taxon>Metschnikowiaceae</taxon>
        <taxon>Sungouiella</taxon>
    </lineage>
</organism>
<feature type="compositionally biased region" description="Acidic residues" evidence="3">
    <location>
        <begin position="86"/>
        <end position="119"/>
    </location>
</feature>
<dbReference type="InterPro" id="IPR012617">
    <property type="entry name" value="AATF_C"/>
</dbReference>
<keyword evidence="7" id="KW-1185">Reference proteome</keyword>
<feature type="compositionally biased region" description="Acidic residues" evidence="3">
    <location>
        <begin position="130"/>
        <end position="151"/>
    </location>
</feature>
<gene>
    <name evidence="6" type="ORF">SAMEA4029010_CIC11G00000003120</name>
</gene>
<evidence type="ECO:0000256" key="2">
    <source>
        <dbReference type="ARBA" id="ARBA00013850"/>
    </source>
</evidence>
<dbReference type="STRING" id="45354.A0A1L0BHA1"/>
<sequence>MARKSLAEQIAELNKPENDYDIENSELADPFAENGSDGMSLGESDTELRNEHYVSMPKSQLRKKNDKLVVDKKYTGQVTDRNALYGDDEEDGDEDSAQDEEEDEEDELNGEDINGEDSDSGASLRANSESESDNDMESEDDGESDNEQLEDADVKRAKIKAMMAKERGHIVNRLSQAATLDALKGYSIMQQHKLFDAVIDSRLKIQKAVANSNLLPASTEILDSEELASGATAKYIQKAADKCYDLLDTIFQLRTQLYSKEKVVTEEFERTPKKRTLEQYLATTGDYDDVLNKYRASVLTKWLAKIQNSSGSSAMNASKFRALNQSAEQQVVNNLSDMDRLVKRTRLNRRQVKPLGYEKYILATTKEDGDNNDDENSDIPKAVQNRSHNMEELGLIFDDEDFYRVLLNDLVDKKIQSNDPTSGLQFALRGAASTKLKKNVDNKASKGRKLRYHVQEAIANFETPRASLKWNDDQIDEFFASLLGQKVNMKEEDDHSESEAEDEDDIVAGQDTIQLFG</sequence>
<feature type="region of interest" description="Disordered" evidence="3">
    <location>
        <begin position="1"/>
        <end position="152"/>
    </location>
</feature>
<proteinExistence type="inferred from homology"/>
<feature type="compositionally biased region" description="Acidic residues" evidence="3">
    <location>
        <begin position="494"/>
        <end position="506"/>
    </location>
</feature>
<dbReference type="GO" id="GO:0005730">
    <property type="term" value="C:nucleolus"/>
    <property type="evidence" value="ECO:0007669"/>
    <property type="project" value="TreeGrafter"/>
</dbReference>
<dbReference type="Pfam" id="PF13339">
    <property type="entry name" value="AATF-Che1"/>
    <property type="match status" value="1"/>
</dbReference>
<dbReference type="EMBL" id="LT635757">
    <property type="protein sequence ID" value="SGZ50943.1"/>
    <property type="molecule type" value="Genomic_DNA"/>
</dbReference>
<evidence type="ECO:0000313" key="6">
    <source>
        <dbReference type="EMBL" id="SGZ50943.1"/>
    </source>
</evidence>
<evidence type="ECO:0000259" key="4">
    <source>
        <dbReference type="Pfam" id="PF08164"/>
    </source>
</evidence>
<name>A0A1L0BHA1_9ASCO</name>
<dbReference type="AlphaFoldDB" id="A0A1L0BHA1"/>
<accession>A0A1L0BHA1</accession>
<protein>
    <recommendedName>
        <fullName evidence="2">Protein BFR2</fullName>
    </recommendedName>
</protein>
<evidence type="ECO:0000259" key="5">
    <source>
        <dbReference type="Pfam" id="PF13339"/>
    </source>
</evidence>
<dbReference type="PANTHER" id="PTHR15565:SF0">
    <property type="entry name" value="PROTEIN AATF"/>
    <property type="match status" value="1"/>
</dbReference>